<reference evidence="1 2" key="1">
    <citation type="submission" date="2016-10" db="EMBL/GenBank/DDBJ databases">
        <authorList>
            <person name="de Groot N.N."/>
        </authorList>
    </citation>
    <scope>NUCLEOTIDE SEQUENCE [LARGE SCALE GENOMIC DNA]</scope>
    <source>
        <strain evidence="1 2">DSM 25383</strain>
    </source>
</reference>
<dbReference type="STRING" id="1033731.SAMN05444145_101268"/>
<dbReference type="EMBL" id="FNRI01000001">
    <property type="protein sequence ID" value="SEA00580.1"/>
    <property type="molecule type" value="Genomic_DNA"/>
</dbReference>
<dbReference type="CDD" id="cd03801">
    <property type="entry name" value="GT4_PimA-like"/>
    <property type="match status" value="1"/>
</dbReference>
<dbReference type="Gene3D" id="3.40.50.2000">
    <property type="entry name" value="Glycogen Phosphorylase B"/>
    <property type="match status" value="2"/>
</dbReference>
<name>A0A1H3XMW8_9BACT</name>
<proteinExistence type="predicted"/>
<dbReference type="RefSeq" id="WP_010259468.1">
    <property type="nucleotide sequence ID" value="NZ_CAEG01000001.1"/>
</dbReference>
<dbReference type="PANTHER" id="PTHR45947">
    <property type="entry name" value="SULFOQUINOVOSYL TRANSFERASE SQD2"/>
    <property type="match status" value="1"/>
</dbReference>
<protein>
    <submittedName>
        <fullName evidence="1">Glycosyl transferases group 1</fullName>
    </submittedName>
</protein>
<dbReference type="PANTHER" id="PTHR45947:SF13">
    <property type="entry name" value="TRANSFERASE"/>
    <property type="match status" value="1"/>
</dbReference>
<dbReference type="Proteomes" id="UP000183253">
    <property type="component" value="Unassembled WGS sequence"/>
</dbReference>
<keyword evidence="2" id="KW-1185">Reference proteome</keyword>
<sequence length="391" mass="43971">MRILYIHNDYAKPSGEEHASGELIQLLKEHGHVVEKYSRSSAEIADSVFGKIKSFFAGISNPFEAKRLRAYLMHFKPDVAIVQNLYPLLSPSIFKPLKDNHVPVVMRCPNYRLFCPGGLCLDNNGHICEKCFGKGKEWWCIWKNCETSIFKSIGYAVRNATARKSRAILDGVDIFIVQSAFQKEKFILQGIPSQHIGILPGIAPMITECEEGEVPMGSWFTFVGRVSEEKGIYEFIEAAKHFPYLTFKVAGNLDGNFKKPMDMPLNVEFTGFLKGRELDDLYRKSRAIVVPSKWYEGFPNVIVRGMLLKRPIITTNIGAMQTIIDNGMNGITIPPGDAGALKKAIEELSKDENKSIKYGLKGYEKASSLYSREQIYLSLQSIINKAIKIGE</sequence>
<gene>
    <name evidence="1" type="ORF">SAMN05444145_101268</name>
</gene>
<evidence type="ECO:0000313" key="1">
    <source>
        <dbReference type="EMBL" id="SEA00580.1"/>
    </source>
</evidence>
<dbReference type="Pfam" id="PF13692">
    <property type="entry name" value="Glyco_trans_1_4"/>
    <property type="match status" value="1"/>
</dbReference>
<dbReference type="SUPFAM" id="SSF53756">
    <property type="entry name" value="UDP-Glycosyltransferase/glycogen phosphorylase"/>
    <property type="match status" value="1"/>
</dbReference>
<dbReference type="InterPro" id="IPR050194">
    <property type="entry name" value="Glycosyltransferase_grp1"/>
</dbReference>
<dbReference type="OrthoDB" id="1096251at2"/>
<dbReference type="AlphaFoldDB" id="A0A1H3XMW8"/>
<evidence type="ECO:0000313" key="2">
    <source>
        <dbReference type="Proteomes" id="UP000183253"/>
    </source>
</evidence>
<organism evidence="1 2">
    <name type="scientific">Alistipes timonensis JC136</name>
    <dbReference type="NCBI Taxonomy" id="1033731"/>
    <lineage>
        <taxon>Bacteria</taxon>
        <taxon>Pseudomonadati</taxon>
        <taxon>Bacteroidota</taxon>
        <taxon>Bacteroidia</taxon>
        <taxon>Bacteroidales</taxon>
        <taxon>Rikenellaceae</taxon>
        <taxon>Alistipes</taxon>
    </lineage>
</organism>
<dbReference type="GO" id="GO:0016757">
    <property type="term" value="F:glycosyltransferase activity"/>
    <property type="evidence" value="ECO:0007669"/>
    <property type="project" value="TreeGrafter"/>
</dbReference>
<accession>A0A1H3XMW8</accession>
<keyword evidence="1" id="KW-0808">Transferase</keyword>